<reference evidence="2" key="1">
    <citation type="journal article" date="2018" name="Front. Microbiol.">
        <title>Genome-Based Analysis Reveals the Taxonomy and Diversity of the Family Idiomarinaceae.</title>
        <authorList>
            <person name="Liu Y."/>
            <person name="Lai Q."/>
            <person name="Shao Z."/>
        </authorList>
    </citation>
    <scope>NUCLEOTIDE SEQUENCE [LARGE SCALE GENOMIC DNA]</scope>
    <source>
        <strain evidence="2">AIS</strain>
    </source>
</reference>
<organism evidence="1 2">
    <name type="scientific">Aliidiomarina shirensis</name>
    <dbReference type="NCBI Taxonomy" id="1048642"/>
    <lineage>
        <taxon>Bacteria</taxon>
        <taxon>Pseudomonadati</taxon>
        <taxon>Pseudomonadota</taxon>
        <taxon>Gammaproteobacteria</taxon>
        <taxon>Alteromonadales</taxon>
        <taxon>Idiomarinaceae</taxon>
        <taxon>Aliidiomarina</taxon>
    </lineage>
</organism>
<dbReference type="Proteomes" id="UP000286934">
    <property type="component" value="Unassembled WGS sequence"/>
</dbReference>
<name>A0A432WU65_9GAMM</name>
<evidence type="ECO:0000313" key="2">
    <source>
        <dbReference type="Proteomes" id="UP000286934"/>
    </source>
</evidence>
<protein>
    <submittedName>
        <fullName evidence="1">Uncharacterized protein</fullName>
    </submittedName>
</protein>
<comment type="caution">
    <text evidence="1">The sequence shown here is derived from an EMBL/GenBank/DDBJ whole genome shotgun (WGS) entry which is preliminary data.</text>
</comment>
<dbReference type="AlphaFoldDB" id="A0A432WU65"/>
<dbReference type="Gene3D" id="3.40.50.2000">
    <property type="entry name" value="Glycogen Phosphorylase B"/>
    <property type="match status" value="1"/>
</dbReference>
<evidence type="ECO:0000313" key="1">
    <source>
        <dbReference type="EMBL" id="RUO37304.1"/>
    </source>
</evidence>
<dbReference type="EMBL" id="PIPP01000002">
    <property type="protein sequence ID" value="RUO37304.1"/>
    <property type="molecule type" value="Genomic_DNA"/>
</dbReference>
<dbReference type="RefSeq" id="WP_126806430.1">
    <property type="nucleotide sequence ID" value="NZ_PIPP01000002.1"/>
</dbReference>
<sequence length="346" mass="39813">MLKAEGFSVEAFYFERDYHQGRLPDCSSESLGKIENGRYLKRIFMYLKSIRKIRQQAKLATVIYSFELDLGILTRLATIGIPIKRVIEIGDIRDIQTASGVVSTILRKIEKVVIAKVDLLVVTAPKFYTEYYQKWLGLHVNHLIIENKLDQELMPSVLSSSNNVRTVDVITIGYFGVLRCDWSAKTLFSLAKNYPNRFTIHLAGKWMLSDELFEKITSLENVFFFGEYKSPNDLLKIYSEVDLVWAVYQPFSEAKKNYNALWAKTNRFYESQYFRKPIVVLEDSGDEFFVRAHSTGLVVNESIELSTLVEMLNPTNVDACRRNVVKCDVKNFIYSGEAKALRDALI</sequence>
<gene>
    <name evidence="1" type="ORF">CWE13_04895</name>
</gene>
<keyword evidence="2" id="KW-1185">Reference proteome</keyword>
<dbReference type="SUPFAM" id="SSF53756">
    <property type="entry name" value="UDP-Glycosyltransferase/glycogen phosphorylase"/>
    <property type="match status" value="1"/>
</dbReference>
<dbReference type="OrthoDB" id="9815351at2"/>
<proteinExistence type="predicted"/>
<accession>A0A432WU65</accession>